<dbReference type="PROSITE" id="PS51318">
    <property type="entry name" value="TAT"/>
    <property type="match status" value="1"/>
</dbReference>
<dbReference type="NCBIfam" id="NF038032">
    <property type="entry name" value="CehA_McbA_metalo"/>
    <property type="match status" value="1"/>
</dbReference>
<evidence type="ECO:0000256" key="1">
    <source>
        <dbReference type="SAM" id="MobiDB-lite"/>
    </source>
</evidence>
<name>A0ABV8HTJ9_9ACTN</name>
<dbReference type="InterPro" id="IPR036278">
    <property type="entry name" value="Sialidase_sf"/>
</dbReference>
<evidence type="ECO:0000313" key="2">
    <source>
        <dbReference type="EMBL" id="MFC4034303.1"/>
    </source>
</evidence>
<protein>
    <submittedName>
        <fullName evidence="2">CehA/McbA family metallohydrolase</fullName>
    </submittedName>
</protein>
<proteinExistence type="predicted"/>
<comment type="caution">
    <text evidence="2">The sequence shown here is derived from an EMBL/GenBank/DDBJ whole genome shotgun (WGS) entry which is preliminary data.</text>
</comment>
<evidence type="ECO:0000313" key="3">
    <source>
        <dbReference type="Proteomes" id="UP001595765"/>
    </source>
</evidence>
<dbReference type="InterPro" id="IPR016195">
    <property type="entry name" value="Pol/histidinol_Pase-like"/>
</dbReference>
<dbReference type="Proteomes" id="UP001595765">
    <property type="component" value="Unassembled WGS sequence"/>
</dbReference>
<feature type="compositionally biased region" description="Low complexity" evidence="1">
    <location>
        <begin position="54"/>
        <end position="65"/>
    </location>
</feature>
<dbReference type="Gene3D" id="3.20.20.140">
    <property type="entry name" value="Metal-dependent hydrolases"/>
    <property type="match status" value="1"/>
</dbReference>
<feature type="compositionally biased region" description="Polar residues" evidence="1">
    <location>
        <begin position="87"/>
        <end position="100"/>
    </location>
</feature>
<reference evidence="3" key="1">
    <citation type="journal article" date="2019" name="Int. J. Syst. Evol. Microbiol.">
        <title>The Global Catalogue of Microorganisms (GCM) 10K type strain sequencing project: providing services to taxonomists for standard genome sequencing and annotation.</title>
        <authorList>
            <consortium name="The Broad Institute Genomics Platform"/>
            <consortium name="The Broad Institute Genome Sequencing Center for Infectious Disease"/>
            <person name="Wu L."/>
            <person name="Ma J."/>
        </authorList>
    </citation>
    <scope>NUCLEOTIDE SEQUENCE [LARGE SCALE GENOMIC DNA]</scope>
    <source>
        <strain evidence="3">CGMCC 4.7237</strain>
    </source>
</reference>
<sequence length="842" mass="88613">METPRDTSGPGDEAAESGELTRRRFVTVAGAAVAVAGVGVGTADAASGTGGQGAKEAAAAKGAKGPKPPKGQWLAGDTHVHDDHSSDGSGPRQTSKQTLPGNLPVGDQIGEGEKTGLDFMPLTDHRTYDQVWDPQWKSSKLLLLPGEEANGSPHAIVLGNVDVVVDGANPPGSASFRHVQQSVWDVHAQDAVWSQAHPDDGEYTPAAGVNDNASVQGADLVEVLNVASDPDAEVDYAENRWNAGFRFGVSAASDCHFRELWDVDAPGEPTTHVFAAERSVRAILDGFRAGHTTVSQNITGPFLTIEADADGDGVFEAMGGDEIVVSARLPKKAALRVKVKAGLGTTIHVYAAPGRSAGPIATFTPQQANETYELPLVLKGTDQTWYRVEARSPGSASGSEADPTLPDQLRGATSPIFLSVGAPAVPKPEIALPAADTSADPATLVSGQQGGFTGFPDVAVDGKVTHVVTEVHRDQATQVVYHRLDNKGRVAKSLTLSGDSATARFPRVAAAGDHVWVVWQDELGREQPHQPVILLAQSTNGGNSFKAPQRLSKGQGRAINPALALIDAKHPLVAWSDNTDGAFDVYAQIVGIDRAAVNISAAGKTISAGVPTDARSPRFPASLFPVVAVGADRHAVISWQDDRYDPDPLWTGHTPPAGQPASGGTDPDNWQILAAVRKAPARSWGLPVQVSAVTDRADRHPGLAVDADGTFVAIWESGTLQSSGANLQLRASRSADGGTTWTPFEQVALAPDAMSQRARLSQDADGSVRAVWYDSRATDWRWKIFTATLDLKSGWSAGQQVTTRGNNTWPAAHRGVVVFTSDRGAGRAQRDATQQVFVTRVS</sequence>
<keyword evidence="3" id="KW-1185">Reference proteome</keyword>
<dbReference type="EMBL" id="JBHSBB010000014">
    <property type="protein sequence ID" value="MFC4034303.1"/>
    <property type="molecule type" value="Genomic_DNA"/>
</dbReference>
<feature type="region of interest" description="Disordered" evidence="1">
    <location>
        <begin position="647"/>
        <end position="666"/>
    </location>
</feature>
<feature type="region of interest" description="Disordered" evidence="1">
    <location>
        <begin position="42"/>
        <end position="113"/>
    </location>
</feature>
<dbReference type="Gene3D" id="2.120.10.10">
    <property type="match status" value="1"/>
</dbReference>
<dbReference type="SUPFAM" id="SSF89550">
    <property type="entry name" value="PHP domain-like"/>
    <property type="match status" value="1"/>
</dbReference>
<feature type="region of interest" description="Disordered" evidence="1">
    <location>
        <begin position="1"/>
        <end position="22"/>
    </location>
</feature>
<accession>A0ABV8HTJ9</accession>
<organism evidence="2 3">
    <name type="scientific">Streptomyces polygonati</name>
    <dbReference type="NCBI Taxonomy" id="1617087"/>
    <lineage>
        <taxon>Bacteria</taxon>
        <taxon>Bacillati</taxon>
        <taxon>Actinomycetota</taxon>
        <taxon>Actinomycetes</taxon>
        <taxon>Kitasatosporales</taxon>
        <taxon>Streptomycetaceae</taxon>
        <taxon>Streptomyces</taxon>
    </lineage>
</organism>
<dbReference type="RefSeq" id="WP_386432196.1">
    <property type="nucleotide sequence ID" value="NZ_JBHSBB010000014.1"/>
</dbReference>
<gene>
    <name evidence="2" type="ORF">ACFO3J_22900</name>
</gene>
<dbReference type="InterPro" id="IPR006311">
    <property type="entry name" value="TAT_signal"/>
</dbReference>
<dbReference type="SUPFAM" id="SSF50939">
    <property type="entry name" value="Sialidases"/>
    <property type="match status" value="1"/>
</dbReference>